<name>A0A4Q7V5G3_PSEST</name>
<reference evidence="2 3" key="1">
    <citation type="submission" date="2019-02" db="EMBL/GenBank/DDBJ databases">
        <title>Sequencing the genomes of 1000 actinobacteria strains.</title>
        <authorList>
            <person name="Klenk H.-P."/>
        </authorList>
    </citation>
    <scope>NUCLEOTIDE SEQUENCE [LARGE SCALE GENOMIC DNA]</scope>
    <source>
        <strain evidence="2 3">DSM 45779</strain>
    </source>
</reference>
<dbReference type="InterPro" id="IPR006311">
    <property type="entry name" value="TAT_signal"/>
</dbReference>
<keyword evidence="1" id="KW-0732">Signal</keyword>
<evidence type="ECO:0008006" key="4">
    <source>
        <dbReference type="Google" id="ProtNLM"/>
    </source>
</evidence>
<protein>
    <recommendedName>
        <fullName evidence="4">Protocatechuate 3,4-dioxygenase beta subunit</fullName>
    </recommendedName>
</protein>
<dbReference type="OrthoDB" id="4772878at2"/>
<evidence type="ECO:0000313" key="2">
    <source>
        <dbReference type="EMBL" id="RZT87899.1"/>
    </source>
</evidence>
<dbReference type="RefSeq" id="WP_130291986.1">
    <property type="nucleotide sequence ID" value="NZ_SHKL01000001.1"/>
</dbReference>
<dbReference type="EMBL" id="SHKL01000001">
    <property type="protein sequence ID" value="RZT87899.1"/>
    <property type="molecule type" value="Genomic_DNA"/>
</dbReference>
<dbReference type="AlphaFoldDB" id="A0A4Q7V5G3"/>
<proteinExistence type="predicted"/>
<comment type="caution">
    <text evidence="2">The sequence shown here is derived from an EMBL/GenBank/DDBJ whole genome shotgun (WGS) entry which is preliminary data.</text>
</comment>
<evidence type="ECO:0000256" key="1">
    <source>
        <dbReference type="SAM" id="SignalP"/>
    </source>
</evidence>
<feature type="chain" id="PRO_5038625922" description="Protocatechuate 3,4-dioxygenase beta subunit" evidence="1">
    <location>
        <begin position="30"/>
        <end position="231"/>
    </location>
</feature>
<dbReference type="Proteomes" id="UP000291591">
    <property type="component" value="Unassembled WGS sequence"/>
</dbReference>
<dbReference type="PROSITE" id="PS51318">
    <property type="entry name" value="TAT"/>
    <property type="match status" value="1"/>
</dbReference>
<accession>A0A4Q7V5G3</accession>
<organism evidence="2 3">
    <name type="scientific">Pseudonocardia sediminis</name>
    <dbReference type="NCBI Taxonomy" id="1397368"/>
    <lineage>
        <taxon>Bacteria</taxon>
        <taxon>Bacillati</taxon>
        <taxon>Actinomycetota</taxon>
        <taxon>Actinomycetes</taxon>
        <taxon>Pseudonocardiales</taxon>
        <taxon>Pseudonocardiaceae</taxon>
        <taxon>Pseudonocardia</taxon>
    </lineage>
</organism>
<evidence type="ECO:0000313" key="3">
    <source>
        <dbReference type="Proteomes" id="UP000291591"/>
    </source>
</evidence>
<dbReference type="PROSITE" id="PS51257">
    <property type="entry name" value="PROKAR_LIPOPROTEIN"/>
    <property type="match status" value="1"/>
</dbReference>
<gene>
    <name evidence="2" type="ORF">EV383_4831</name>
</gene>
<sequence>MTGRVRLGRRALFALAGVAACGACAEAPAAPASPSPAGARLHTRWDTRSDGPVPAAGDEGVPFVVTVNGPPGPPSVRAGALEGNLPDAPGAAYVNQDLGTPLRRVGARFSFGPGEETGSLCLAAWVALPYRDTHCHLVVTPRRWIYGVIRDLTLSEVGSGTFARPLPQDETPVVVEAVLDGPRATLHLPDGTTTSLDDPRIAAAPGSIACWEFYKYAAGAADVRLHGSWAT</sequence>
<feature type="signal peptide" evidence="1">
    <location>
        <begin position="1"/>
        <end position="29"/>
    </location>
</feature>
<keyword evidence="3" id="KW-1185">Reference proteome</keyword>